<dbReference type="AlphaFoldDB" id="A0A0F7FJZ7"/>
<dbReference type="Pfam" id="PF01066">
    <property type="entry name" value="CDP-OH_P_transf"/>
    <property type="match status" value="1"/>
</dbReference>
<keyword evidence="2" id="KW-0443">Lipid metabolism</keyword>
<keyword evidence="2" id="KW-1208">Phospholipid metabolism</keyword>
<dbReference type="NCBIfam" id="NF040950">
    <property type="entry name" value="archin_ph_syn"/>
    <property type="match status" value="1"/>
</dbReference>
<reference evidence="4 5" key="1">
    <citation type="journal article" date="2015" name="Stand. Genomic Sci.">
        <title>Complete genome sequence of and proposal of Thermofilum uzonense sp. nov. a novel hyperthermophilic crenarchaeon and emended description of the genus Thermofilum.</title>
        <authorList>
            <person name="Toshchakov S.V."/>
            <person name="Korzhenkov A.A."/>
            <person name="Samarov N.I."/>
            <person name="Mazunin I.O."/>
            <person name="Mozhey O.I."/>
            <person name="Shmyr I.S."/>
            <person name="Derbikova K.S."/>
            <person name="Taranov E.A."/>
            <person name="Dominova I.N."/>
            <person name="Bonch-Osmolovskaya E.A."/>
            <person name="Patrushev M.V."/>
            <person name="Podosokorskaya O.A."/>
            <person name="Kublanov I.V."/>
        </authorList>
    </citation>
    <scope>NUCLEOTIDE SEQUENCE [LARGE SCALE GENOMIC DNA]</scope>
    <source>
        <strain evidence="4 5">1807-2</strain>
    </source>
</reference>
<comment type="pathway">
    <text evidence="2">Lipid metabolism; phospholipid metabolism.</text>
</comment>
<keyword evidence="2" id="KW-0464">Manganese</keyword>
<dbReference type="Proteomes" id="UP000067434">
    <property type="component" value="Chromosome"/>
</dbReference>
<dbReference type="KEGG" id="thf:MA03_00430"/>
<dbReference type="GO" id="GO:0000287">
    <property type="term" value="F:magnesium ion binding"/>
    <property type="evidence" value="ECO:0007669"/>
    <property type="project" value="UniProtKB-UniRule"/>
</dbReference>
<keyword evidence="1 2" id="KW-0808">Transferase</keyword>
<comment type="subcellular location">
    <subcellularLocation>
        <location evidence="2">Cell membrane</location>
        <topology evidence="2">Multi-pass membrane protein</topology>
    </subcellularLocation>
</comment>
<comment type="cofactor">
    <cofactor evidence="2">
        <name>Mn(2+)</name>
        <dbReference type="ChEBI" id="CHEBI:29035"/>
    </cofactor>
    <cofactor evidence="2">
        <name>Mg(2+)</name>
        <dbReference type="ChEBI" id="CHEBI:18420"/>
    </cofactor>
    <text evidence="2">Binds 2 Mg(2+) or Mn(2+) ions per subunit.</text>
</comment>
<keyword evidence="2" id="KW-0812">Transmembrane</keyword>
<dbReference type="STRING" id="1550241.MA03_00430"/>
<keyword evidence="2" id="KW-0460">Magnesium</keyword>
<comment type="caution">
    <text evidence="2">Lacks conserved residue(s) required for the propagation of feature annotation.</text>
</comment>
<dbReference type="HAMAP" id="MF_02242">
    <property type="entry name" value="AIP_synthase"/>
    <property type="match status" value="1"/>
</dbReference>
<evidence type="ECO:0000256" key="1">
    <source>
        <dbReference type="ARBA" id="ARBA00022679"/>
    </source>
</evidence>
<keyword evidence="2" id="KW-0444">Lipid biosynthesis</keyword>
<dbReference type="Gene3D" id="1.20.120.1760">
    <property type="match status" value="1"/>
</dbReference>
<feature type="transmembrane region" description="Helical" evidence="2">
    <location>
        <begin position="36"/>
        <end position="60"/>
    </location>
</feature>
<dbReference type="GO" id="GO:0008654">
    <property type="term" value="P:phospholipid biosynthetic process"/>
    <property type="evidence" value="ECO:0007669"/>
    <property type="project" value="UniProtKB-UniRule"/>
</dbReference>
<dbReference type="InterPro" id="IPR054868">
    <property type="entry name" value="archin_ph_syn"/>
</dbReference>
<dbReference type="GO" id="GO:0016780">
    <property type="term" value="F:phosphotransferase activity, for other substituted phosphate groups"/>
    <property type="evidence" value="ECO:0007669"/>
    <property type="project" value="UniProtKB-UniRule"/>
</dbReference>
<proteinExistence type="inferred from homology"/>
<gene>
    <name evidence="4" type="ORF">MA03_00430</name>
</gene>
<dbReference type="UniPathway" id="UPA00085"/>
<organism evidence="4 5">
    <name type="scientific">Infirmifilum uzonense</name>
    <dbReference type="NCBI Taxonomy" id="1550241"/>
    <lineage>
        <taxon>Archaea</taxon>
        <taxon>Thermoproteota</taxon>
        <taxon>Thermoprotei</taxon>
        <taxon>Thermofilales</taxon>
        <taxon>Thermofilaceae</taxon>
        <taxon>Infirmifilum</taxon>
    </lineage>
</organism>
<evidence type="ECO:0000313" key="4">
    <source>
        <dbReference type="EMBL" id="AKG39263.1"/>
    </source>
</evidence>
<feature type="binding site" evidence="2">
    <location>
        <position position="62"/>
    </location>
    <ligand>
        <name>Mg(2+)</name>
        <dbReference type="ChEBI" id="CHEBI:18420"/>
        <label>2</label>
    </ligand>
</feature>
<keyword evidence="2" id="KW-0479">Metal-binding</keyword>
<feature type="binding site" evidence="2">
    <location>
        <position position="87"/>
    </location>
    <ligand>
        <name>Mg(2+)</name>
        <dbReference type="ChEBI" id="CHEBI:18420"/>
        <label>2</label>
    </ligand>
</feature>
<comment type="similarity">
    <text evidence="2 3">Belongs to the CDP-alcohol phosphatidyltransferase class-I family.</text>
</comment>
<keyword evidence="5" id="KW-1185">Reference proteome</keyword>
<name>A0A0F7FJZ7_9CREN</name>
<comment type="catalytic activity">
    <reaction evidence="2">
        <text>CDP-2,3-bis-O-(phytanyl)-sn-glycerol + 1D-myo-inositol 3-phosphate = saturated 1-archaetidyl-1D-myo-inositol 3-phosphate + CMP + H(+)</text>
        <dbReference type="Rhea" id="RHEA:36823"/>
        <dbReference type="ChEBI" id="CHEBI:15378"/>
        <dbReference type="ChEBI" id="CHEBI:58401"/>
        <dbReference type="ChEBI" id="CHEBI:60377"/>
        <dbReference type="ChEBI" id="CHEBI:74004"/>
        <dbReference type="ChEBI" id="CHEBI:74006"/>
        <dbReference type="EC" id="2.7.8.39"/>
    </reaction>
</comment>
<keyword evidence="2" id="KW-1133">Transmembrane helix</keyword>
<dbReference type="InterPro" id="IPR044270">
    <property type="entry name" value="AIP_synthase"/>
</dbReference>
<dbReference type="PATRIC" id="fig|1550241.5.peg.86"/>
<protein>
    <recommendedName>
        <fullName evidence="2">Archaetidylinositol phosphate synthase</fullName>
        <shortName evidence="2">AIP synthase</shortName>
        <ecNumber evidence="2">2.7.8.39</ecNumber>
    </recommendedName>
</protein>
<dbReference type="EMBL" id="CP009961">
    <property type="protein sequence ID" value="AKG39263.1"/>
    <property type="molecule type" value="Genomic_DNA"/>
</dbReference>
<feature type="binding site" evidence="2">
    <location>
        <position position="83"/>
    </location>
    <ligand>
        <name>Mg(2+)</name>
        <dbReference type="ChEBI" id="CHEBI:18420"/>
        <label>1</label>
    </ligand>
</feature>
<feature type="transmembrane region" description="Helical" evidence="2">
    <location>
        <begin position="145"/>
        <end position="178"/>
    </location>
</feature>
<feature type="binding site" evidence="2">
    <location>
        <position position="62"/>
    </location>
    <ligand>
        <name>Mg(2+)</name>
        <dbReference type="ChEBI" id="CHEBI:18420"/>
        <label>1</label>
    </ligand>
</feature>
<evidence type="ECO:0000313" key="5">
    <source>
        <dbReference type="Proteomes" id="UP000067434"/>
    </source>
</evidence>
<feature type="transmembrane region" description="Helical" evidence="2">
    <location>
        <begin position="96"/>
        <end position="119"/>
    </location>
</feature>
<dbReference type="PROSITE" id="PS00379">
    <property type="entry name" value="CDP_ALCOHOL_P_TRANSF"/>
    <property type="match status" value="1"/>
</dbReference>
<dbReference type="InterPro" id="IPR000462">
    <property type="entry name" value="CDP-OH_P_trans"/>
</dbReference>
<dbReference type="EC" id="2.7.8.39" evidence="2"/>
<evidence type="ECO:0000256" key="3">
    <source>
        <dbReference type="RuleBase" id="RU003750"/>
    </source>
</evidence>
<sequence>MLNRIRAKLQVYLRYIAAPLVYLRIDPNLITLTGLLFGFLSVLAYAHYPLMILFFILMILSDAIDGQVARAIGKVTKFGAFLDSTIDRVEDALSYYLLYLLRIVGVEELLIAMIGAFLVSYTRSRAESLGVEMMGIGVAERAERLILTFLALITAPLSLTVARIIFAGLLVLTYLTVLQRALHVYKMLGDA</sequence>
<dbReference type="HOGENOM" id="CLU_080384_1_0_2"/>
<feature type="binding site" evidence="2">
    <location>
        <position position="65"/>
    </location>
    <ligand>
        <name>Mg(2+)</name>
        <dbReference type="ChEBI" id="CHEBI:18420"/>
        <label>1</label>
    </ligand>
</feature>
<keyword evidence="2" id="KW-0472">Membrane</keyword>
<comment type="function">
    <text evidence="2">Catalyzes the formation of archaetidylinositol phosphate (AIP) from CDP-archaeol (CDP-ArOH or CDP-2,3-bis-(O-phytanyl)-sn-glycerol) and 1L-myo-inositol 1-phosphate (IP or 1D-myo-inositol 3-phosphate). AIP is a precursor of archaetidyl-myo-inositol (AI), an ether-type inositol phospholipid ubiquitously distributed in archaea membranes and essential for glycolipid biosynthesis in archaea.</text>
</comment>
<feature type="active site" description="Proton acceptor" evidence="2">
    <location>
        <position position="87"/>
    </location>
</feature>
<dbReference type="InterPro" id="IPR048254">
    <property type="entry name" value="CDP_ALCOHOL_P_TRANSF_CS"/>
</dbReference>
<evidence type="ECO:0000256" key="2">
    <source>
        <dbReference type="HAMAP-Rule" id="MF_02242"/>
    </source>
</evidence>
<dbReference type="GO" id="GO:0005886">
    <property type="term" value="C:plasma membrane"/>
    <property type="evidence" value="ECO:0007669"/>
    <property type="project" value="UniProtKB-SubCell"/>
</dbReference>
<keyword evidence="2" id="KW-1003">Cell membrane</keyword>
<feature type="binding site" evidence="2">
    <location>
        <position position="83"/>
    </location>
    <ligand>
        <name>Mg(2+)</name>
        <dbReference type="ChEBI" id="CHEBI:18420"/>
        <label>2</label>
    </ligand>
</feature>
<accession>A0A0F7FJZ7</accession>
<dbReference type="InterPro" id="IPR043130">
    <property type="entry name" value="CDP-OH_PTrfase_TM_dom"/>
</dbReference>